<protein>
    <submittedName>
        <fullName evidence="2">Uncharacterized protein</fullName>
    </submittedName>
</protein>
<feature type="compositionally biased region" description="Polar residues" evidence="1">
    <location>
        <begin position="1"/>
        <end position="10"/>
    </location>
</feature>
<name>A0A2P2NLF1_RHIMU</name>
<dbReference type="EMBL" id="GGEC01062837">
    <property type="protein sequence ID" value="MBX43321.1"/>
    <property type="molecule type" value="Transcribed_RNA"/>
</dbReference>
<evidence type="ECO:0000256" key="1">
    <source>
        <dbReference type="SAM" id="MobiDB-lite"/>
    </source>
</evidence>
<dbReference type="AlphaFoldDB" id="A0A2P2NLF1"/>
<accession>A0A2P2NLF1</accession>
<feature type="region of interest" description="Disordered" evidence="1">
    <location>
        <begin position="1"/>
        <end position="21"/>
    </location>
</feature>
<sequence length="21" mass="2323">MKENGTNANEARSRVMGTQPM</sequence>
<organism evidence="2">
    <name type="scientific">Rhizophora mucronata</name>
    <name type="common">Asiatic mangrove</name>
    <dbReference type="NCBI Taxonomy" id="61149"/>
    <lineage>
        <taxon>Eukaryota</taxon>
        <taxon>Viridiplantae</taxon>
        <taxon>Streptophyta</taxon>
        <taxon>Embryophyta</taxon>
        <taxon>Tracheophyta</taxon>
        <taxon>Spermatophyta</taxon>
        <taxon>Magnoliopsida</taxon>
        <taxon>eudicotyledons</taxon>
        <taxon>Gunneridae</taxon>
        <taxon>Pentapetalae</taxon>
        <taxon>rosids</taxon>
        <taxon>fabids</taxon>
        <taxon>Malpighiales</taxon>
        <taxon>Rhizophoraceae</taxon>
        <taxon>Rhizophora</taxon>
    </lineage>
</organism>
<proteinExistence type="predicted"/>
<reference evidence="2" key="1">
    <citation type="submission" date="2018-02" db="EMBL/GenBank/DDBJ databases">
        <title>Rhizophora mucronata_Transcriptome.</title>
        <authorList>
            <person name="Meera S.P."/>
            <person name="Sreeshan A."/>
            <person name="Augustine A."/>
        </authorList>
    </citation>
    <scope>NUCLEOTIDE SEQUENCE</scope>
    <source>
        <tissue evidence="2">Leaf</tissue>
    </source>
</reference>
<evidence type="ECO:0000313" key="2">
    <source>
        <dbReference type="EMBL" id="MBX43321.1"/>
    </source>
</evidence>